<accession>A0AAW3EIW2</accession>
<protein>
    <recommendedName>
        <fullName evidence="5">YCII-related domain-containing protein</fullName>
    </recommendedName>
</protein>
<dbReference type="Proteomes" id="UP000029436">
    <property type="component" value="Unassembled WGS sequence"/>
</dbReference>
<dbReference type="EMBL" id="JQHP01000003">
    <property type="protein sequence ID" value="KFX08627.1"/>
    <property type="molecule type" value="Genomic_DNA"/>
</dbReference>
<name>A0AAW3EIW2_9GAMM</name>
<keyword evidence="4" id="KW-1185">Reference proteome</keyword>
<dbReference type="Gene3D" id="2.40.30.10">
    <property type="entry name" value="Translation factors"/>
    <property type="match status" value="1"/>
</dbReference>
<sequence>MHEHKTAEFQVTLCLAAESARRTPCRSGYRPNHKDPVSGAYFMGQFHFDGEIAAGETTSATVTVIASAEQVDTLSRVGTWTLWEGPHYIGYVTLNQ</sequence>
<dbReference type="RefSeq" id="WP_005971831.1">
    <property type="nucleotide sequence ID" value="NZ_JQHP01000003.1"/>
</dbReference>
<gene>
    <name evidence="1" type="ORF">JV38_07850</name>
    <name evidence="2" type="ORF">KU73_11570</name>
</gene>
<reference evidence="3 4" key="1">
    <citation type="submission" date="2014-08" db="EMBL/GenBank/DDBJ databases">
        <title>Genome sequences of NCPPB Pectobacterium isolates.</title>
        <authorList>
            <person name="Glover R.H."/>
            <person name="Sapp M."/>
            <person name="Elphinstone J."/>
        </authorList>
    </citation>
    <scope>NUCLEOTIDE SEQUENCE [LARGE SCALE GENOMIC DNA]</scope>
    <source>
        <strain evidence="1 3">NCPPB 3701</strain>
        <strain evidence="2 4">NCPPB3702</strain>
    </source>
</reference>
<evidence type="ECO:0000313" key="3">
    <source>
        <dbReference type="Proteomes" id="UP000029257"/>
    </source>
</evidence>
<organism evidence="1 3">
    <name type="scientific">Pectobacterium wasabiae</name>
    <dbReference type="NCBI Taxonomy" id="55208"/>
    <lineage>
        <taxon>Bacteria</taxon>
        <taxon>Pseudomonadati</taxon>
        <taxon>Pseudomonadota</taxon>
        <taxon>Gammaproteobacteria</taxon>
        <taxon>Enterobacterales</taxon>
        <taxon>Pectobacteriaceae</taxon>
        <taxon>Pectobacterium</taxon>
    </lineage>
</organism>
<evidence type="ECO:0000313" key="2">
    <source>
        <dbReference type="EMBL" id="KGA28654.1"/>
    </source>
</evidence>
<evidence type="ECO:0000313" key="4">
    <source>
        <dbReference type="Proteomes" id="UP000029436"/>
    </source>
</evidence>
<dbReference type="AlphaFoldDB" id="A0AAW3EIW2"/>
<dbReference type="EMBL" id="JQOH01000004">
    <property type="protein sequence ID" value="KGA28654.1"/>
    <property type="molecule type" value="Genomic_DNA"/>
</dbReference>
<evidence type="ECO:0000313" key="1">
    <source>
        <dbReference type="EMBL" id="KFX08627.1"/>
    </source>
</evidence>
<comment type="caution">
    <text evidence="1">The sequence shown here is derived from an EMBL/GenBank/DDBJ whole genome shotgun (WGS) entry which is preliminary data.</text>
</comment>
<proteinExistence type="predicted"/>
<evidence type="ECO:0008006" key="5">
    <source>
        <dbReference type="Google" id="ProtNLM"/>
    </source>
</evidence>
<dbReference type="Proteomes" id="UP000029257">
    <property type="component" value="Unassembled WGS sequence"/>
</dbReference>